<proteinExistence type="predicted"/>
<protein>
    <submittedName>
        <fullName evidence="3">Extensin family protein</fullName>
    </submittedName>
</protein>
<keyword evidence="4" id="KW-1185">Reference proteome</keyword>
<dbReference type="Pfam" id="PF06904">
    <property type="entry name" value="Extensin-like_C"/>
    <property type="match status" value="1"/>
</dbReference>
<evidence type="ECO:0000313" key="4">
    <source>
        <dbReference type="Proteomes" id="UP001064087"/>
    </source>
</evidence>
<accession>A0ABY6DGD2</accession>
<gene>
    <name evidence="3" type="ORF">N7U68_16105</name>
</gene>
<feature type="domain" description="Extensin-like C-terminal" evidence="2">
    <location>
        <begin position="167"/>
        <end position="318"/>
    </location>
</feature>
<reference evidence="3" key="1">
    <citation type="submission" date="2022-10" db="EMBL/GenBank/DDBJ databases">
        <title>Roseovarius pelagicus sp. nov., isolated from Arctic seawater.</title>
        <authorList>
            <person name="Hong Y.W."/>
            <person name="Hwang C.Y."/>
        </authorList>
    </citation>
    <scope>NUCLEOTIDE SEQUENCE</scope>
    <source>
        <strain evidence="3">HL-MP18</strain>
    </source>
</reference>
<dbReference type="InterPro" id="IPR009683">
    <property type="entry name" value="Extensin-like_C"/>
</dbReference>
<sequence>MRGFVTTGTIAGLVLVAGLALAKAPDTSLRPVARPGSGQVERAETAPPVPQSTASATRPETRPETGAQTVAKRPKSRPAQSAVTRRDERGHLEARKPQRDQEQVIVVAQPQQSTERRGLFRSLRPLLRPRAVGKKAIARKNELARGAVCGDVAIQGVEIGSVPGKLNGCGVIKAVKVREVSGVGLSQQAVMDCVTAKALKHWINNGMKPAVGNHGGGVARIRVAAHYACRTRNNQRGAKISEHGRGRAIDISGFTLRDGSTITVLTDWNKGGKGKALRNMHKSACGAFGTVLGPEANRYHLDHFHFDTARYRSGSYCR</sequence>
<organism evidence="3 4">
    <name type="scientific">Roseovarius pelagicus</name>
    <dbReference type="NCBI Taxonomy" id="2980108"/>
    <lineage>
        <taxon>Bacteria</taxon>
        <taxon>Pseudomonadati</taxon>
        <taxon>Pseudomonadota</taxon>
        <taxon>Alphaproteobacteria</taxon>
        <taxon>Rhodobacterales</taxon>
        <taxon>Roseobacteraceae</taxon>
        <taxon>Roseovarius</taxon>
    </lineage>
</organism>
<dbReference type="RefSeq" id="WP_263049176.1">
    <property type="nucleotide sequence ID" value="NZ_CP106738.1"/>
</dbReference>
<evidence type="ECO:0000256" key="1">
    <source>
        <dbReference type="SAM" id="MobiDB-lite"/>
    </source>
</evidence>
<evidence type="ECO:0000313" key="3">
    <source>
        <dbReference type="EMBL" id="UXX85191.1"/>
    </source>
</evidence>
<dbReference type="Proteomes" id="UP001064087">
    <property type="component" value="Chromosome"/>
</dbReference>
<feature type="region of interest" description="Disordered" evidence="1">
    <location>
        <begin position="28"/>
        <end position="104"/>
    </location>
</feature>
<feature type="compositionally biased region" description="Basic and acidic residues" evidence="1">
    <location>
        <begin position="84"/>
        <end position="102"/>
    </location>
</feature>
<dbReference type="EMBL" id="CP106738">
    <property type="protein sequence ID" value="UXX85191.1"/>
    <property type="molecule type" value="Genomic_DNA"/>
</dbReference>
<name>A0ABY6DGD2_9RHOB</name>
<evidence type="ECO:0000259" key="2">
    <source>
        <dbReference type="Pfam" id="PF06904"/>
    </source>
</evidence>